<accession>A0A1T4JHT8</accession>
<organism evidence="1 2">
    <name type="scientific">Treponema porcinum</name>
    <dbReference type="NCBI Taxonomy" id="261392"/>
    <lineage>
        <taxon>Bacteria</taxon>
        <taxon>Pseudomonadati</taxon>
        <taxon>Spirochaetota</taxon>
        <taxon>Spirochaetia</taxon>
        <taxon>Spirochaetales</taxon>
        <taxon>Treponemataceae</taxon>
        <taxon>Treponema</taxon>
    </lineage>
</organism>
<keyword evidence="2" id="KW-1185">Reference proteome</keyword>
<dbReference type="EMBL" id="FUWG01000002">
    <property type="protein sequence ID" value="SJZ29698.1"/>
    <property type="molecule type" value="Genomic_DNA"/>
</dbReference>
<reference evidence="1 2" key="1">
    <citation type="submission" date="2017-02" db="EMBL/GenBank/DDBJ databases">
        <authorList>
            <person name="Peterson S.W."/>
        </authorList>
    </citation>
    <scope>NUCLEOTIDE SEQUENCE [LARGE SCALE GENOMIC DNA]</scope>
    <source>
        <strain evidence="1 2">ATCC BAA-908</strain>
    </source>
</reference>
<proteinExistence type="predicted"/>
<dbReference type="OrthoDB" id="370673at2"/>
<evidence type="ECO:0008006" key="3">
    <source>
        <dbReference type="Google" id="ProtNLM"/>
    </source>
</evidence>
<dbReference type="InterPro" id="IPR007922">
    <property type="entry name" value="DciA-like"/>
</dbReference>
<dbReference type="Pfam" id="PF05258">
    <property type="entry name" value="DciA"/>
    <property type="match status" value="1"/>
</dbReference>
<protein>
    <recommendedName>
        <fullName evidence="3">DUF721 domain-containing protein</fullName>
    </recommendedName>
</protein>
<evidence type="ECO:0000313" key="2">
    <source>
        <dbReference type="Proteomes" id="UP000190423"/>
    </source>
</evidence>
<dbReference type="GeneID" id="78315524"/>
<gene>
    <name evidence="1" type="ORF">SAMN02745149_00202</name>
</gene>
<dbReference type="AlphaFoldDB" id="A0A1T4JHT8"/>
<dbReference type="STRING" id="261392.SAMN02745149_00202"/>
<evidence type="ECO:0000313" key="1">
    <source>
        <dbReference type="EMBL" id="SJZ29698.1"/>
    </source>
</evidence>
<dbReference type="RefSeq" id="WP_078932118.1">
    <property type="nucleotide sequence ID" value="NZ_FUWG01000002.1"/>
</dbReference>
<sequence>MNKSEVISCTDMILNTFSSIEKEAFNKNTKFISVWKKVVTKINGCGQKLYEHSSLIEIKNGILLIEADHPGWIQLFQMNSKFIVKGISMYAPEMDVKSLAFRLKGSNALLHNVDYDEVMSKEKEIMRKKYENDEKIIQDTVRKVENECTLYELPPELLSKFESMKSSVLTKNENK</sequence>
<dbReference type="Proteomes" id="UP000190423">
    <property type="component" value="Unassembled WGS sequence"/>
</dbReference>
<name>A0A1T4JHT8_TREPO</name>